<accession>A0A401ZY00</accession>
<reference evidence="2" key="1">
    <citation type="submission" date="2018-12" db="EMBL/GenBank/DDBJ databases">
        <title>Tengunoibacter tsumagoiensis gen. nov., sp. nov., Dictyobacter kobayashii sp. nov., D. alpinus sp. nov., and D. joshuensis sp. nov. and description of Dictyobacteraceae fam. nov. within the order Ktedonobacterales isolated from Tengu-no-mugimeshi.</title>
        <authorList>
            <person name="Wang C.M."/>
            <person name="Zheng Y."/>
            <person name="Sakai Y."/>
            <person name="Toyoda A."/>
            <person name="Minakuchi Y."/>
            <person name="Abe K."/>
            <person name="Yokota A."/>
            <person name="Yabe S."/>
        </authorList>
    </citation>
    <scope>NUCLEOTIDE SEQUENCE [LARGE SCALE GENOMIC DNA]</scope>
    <source>
        <strain evidence="2">Uno3</strain>
    </source>
</reference>
<dbReference type="InterPro" id="IPR016024">
    <property type="entry name" value="ARM-type_fold"/>
</dbReference>
<sequence length="340" mass="39085">MQESHQQKSQTIYQLLTSLKNKEVPVIDLPSAINKIGKYGLEEARSDLESYLSHSDPLVRAASLQNLCFYYNRENEYVPTAISFLLHDPDADCRSKGARMLSYLKKNMHDNAILRLLAPIVRNPEESFFVRKDAYGAMRSIESYSEDELTDISTDNDLEKKIDWNFVDNNLPVKKAQELLDQVQSGTILQSDLPTILEEMSRSIIPQARLVLESYLSSASPEVRSTALKMLCLYYNQQNNYLLSAEQFLLHDPAVICRVQGANMLGYLKRNTEDPAIYKILAPIVRDINENEQVRKAAYLAFCSIAFYYEDEQIQMQRADFSLQKDVNWDFIDAYLPFSD</sequence>
<dbReference type="EMBL" id="BIFR01000001">
    <property type="protein sequence ID" value="GCE11719.1"/>
    <property type="molecule type" value="Genomic_DNA"/>
</dbReference>
<dbReference type="AlphaFoldDB" id="A0A401ZY00"/>
<dbReference type="Proteomes" id="UP000287352">
    <property type="component" value="Unassembled WGS sequence"/>
</dbReference>
<evidence type="ECO:0000313" key="1">
    <source>
        <dbReference type="EMBL" id="GCE11719.1"/>
    </source>
</evidence>
<dbReference type="RefSeq" id="WP_126579399.1">
    <property type="nucleotide sequence ID" value="NZ_BIFR01000001.1"/>
</dbReference>
<name>A0A401ZY00_9CHLR</name>
<keyword evidence="2" id="KW-1185">Reference proteome</keyword>
<organism evidence="1 2">
    <name type="scientific">Tengunoibacter tsumagoiensis</name>
    <dbReference type="NCBI Taxonomy" id="2014871"/>
    <lineage>
        <taxon>Bacteria</taxon>
        <taxon>Bacillati</taxon>
        <taxon>Chloroflexota</taxon>
        <taxon>Ktedonobacteria</taxon>
        <taxon>Ktedonobacterales</taxon>
        <taxon>Dictyobacteraceae</taxon>
        <taxon>Tengunoibacter</taxon>
    </lineage>
</organism>
<protein>
    <recommendedName>
        <fullName evidence="3">HEAT repeat domain-containing protein</fullName>
    </recommendedName>
</protein>
<dbReference type="SUPFAM" id="SSF48371">
    <property type="entry name" value="ARM repeat"/>
    <property type="match status" value="1"/>
</dbReference>
<dbReference type="InterPro" id="IPR011989">
    <property type="entry name" value="ARM-like"/>
</dbReference>
<gene>
    <name evidence="1" type="ORF">KTT_15780</name>
</gene>
<dbReference type="Gene3D" id="1.25.10.10">
    <property type="entry name" value="Leucine-rich Repeat Variant"/>
    <property type="match status" value="1"/>
</dbReference>
<comment type="caution">
    <text evidence="1">The sequence shown here is derived from an EMBL/GenBank/DDBJ whole genome shotgun (WGS) entry which is preliminary data.</text>
</comment>
<proteinExistence type="predicted"/>
<evidence type="ECO:0000313" key="2">
    <source>
        <dbReference type="Proteomes" id="UP000287352"/>
    </source>
</evidence>
<evidence type="ECO:0008006" key="3">
    <source>
        <dbReference type="Google" id="ProtNLM"/>
    </source>
</evidence>